<dbReference type="PANTHER" id="PTHR47058">
    <property type="entry name" value="REPLICATION PROTEIN A 14 KDA SUBUNIT A-RELATED"/>
    <property type="match status" value="1"/>
</dbReference>
<dbReference type="Proteomes" id="UP001189624">
    <property type="component" value="Chromosome 1"/>
</dbReference>
<name>A0AA86VW48_9FABA</name>
<evidence type="ECO:0000256" key="2">
    <source>
        <dbReference type="ARBA" id="ARBA00009761"/>
    </source>
</evidence>
<proteinExistence type="inferred from homology"/>
<accession>A0AA86VW48</accession>
<feature type="region of interest" description="Disordered" evidence="4">
    <location>
        <begin position="1"/>
        <end position="59"/>
    </location>
</feature>
<dbReference type="GO" id="GO:0006260">
    <property type="term" value="P:DNA replication"/>
    <property type="evidence" value="ECO:0007669"/>
    <property type="project" value="InterPro"/>
</dbReference>
<feature type="compositionally biased region" description="Polar residues" evidence="4">
    <location>
        <begin position="1"/>
        <end position="11"/>
    </location>
</feature>
<dbReference type="InterPro" id="IPR013970">
    <property type="entry name" value="Rfa2"/>
</dbReference>
<keyword evidence="5" id="KW-0472">Membrane</keyword>
<organism evidence="6 7">
    <name type="scientific">Sphenostylis stenocarpa</name>
    <dbReference type="NCBI Taxonomy" id="92480"/>
    <lineage>
        <taxon>Eukaryota</taxon>
        <taxon>Viridiplantae</taxon>
        <taxon>Streptophyta</taxon>
        <taxon>Embryophyta</taxon>
        <taxon>Tracheophyta</taxon>
        <taxon>Spermatophyta</taxon>
        <taxon>Magnoliopsida</taxon>
        <taxon>eudicotyledons</taxon>
        <taxon>Gunneridae</taxon>
        <taxon>Pentapetalae</taxon>
        <taxon>rosids</taxon>
        <taxon>fabids</taxon>
        <taxon>Fabales</taxon>
        <taxon>Fabaceae</taxon>
        <taxon>Papilionoideae</taxon>
        <taxon>50 kb inversion clade</taxon>
        <taxon>NPAAA clade</taxon>
        <taxon>indigoferoid/millettioid clade</taxon>
        <taxon>Phaseoleae</taxon>
        <taxon>Sphenostylis</taxon>
    </lineage>
</organism>
<sequence length="223" mass="23897">MGSPPVSSNISFPPADIDGELNPASGNNVHVEVDPVSSEVAATKPSKEQTEVKQEKKEGKKMDAIRTLKSAIIVSGIIVAVAGVAFAVNPRALALSCGPLQGWRLVSRQLASEFNLNMDLSNPAAFVNAELLHFYIGRRVRALMQVVRSDGGVVIGKSTDEKQLVVKGSPPAPLTTFVEVFGIVNSDKSIGAEIWTNFGDSIDMFSYNKLCQLANGELKQLFL</sequence>
<evidence type="ECO:0000256" key="4">
    <source>
        <dbReference type="SAM" id="MobiDB-lite"/>
    </source>
</evidence>
<gene>
    <name evidence="6" type="ORF">AYBTSS11_LOCUS2786</name>
</gene>
<dbReference type="EMBL" id="OY731398">
    <property type="protein sequence ID" value="CAJ1885244.1"/>
    <property type="molecule type" value="Genomic_DNA"/>
</dbReference>
<comment type="similarity">
    <text evidence="2">Belongs to the replication factor A protein 3 family.</text>
</comment>
<feature type="compositionally biased region" description="Basic and acidic residues" evidence="4">
    <location>
        <begin position="45"/>
        <end position="59"/>
    </location>
</feature>
<evidence type="ECO:0000313" key="7">
    <source>
        <dbReference type="Proteomes" id="UP001189624"/>
    </source>
</evidence>
<dbReference type="SUPFAM" id="SSF50249">
    <property type="entry name" value="Nucleic acid-binding proteins"/>
    <property type="match status" value="1"/>
</dbReference>
<keyword evidence="3" id="KW-0539">Nucleus</keyword>
<keyword evidence="5" id="KW-1133">Transmembrane helix</keyword>
<evidence type="ECO:0000256" key="3">
    <source>
        <dbReference type="ARBA" id="ARBA00023242"/>
    </source>
</evidence>
<evidence type="ECO:0000256" key="5">
    <source>
        <dbReference type="SAM" id="Phobius"/>
    </source>
</evidence>
<evidence type="ECO:0000313" key="6">
    <source>
        <dbReference type="EMBL" id="CAJ1885244.1"/>
    </source>
</evidence>
<dbReference type="PANTHER" id="PTHR47058:SF3">
    <property type="entry name" value="REPLICATION PROTEIN A 14 KDA SUBUNIT A-RELATED"/>
    <property type="match status" value="1"/>
</dbReference>
<keyword evidence="7" id="KW-1185">Reference proteome</keyword>
<evidence type="ECO:0000256" key="1">
    <source>
        <dbReference type="ARBA" id="ARBA00004123"/>
    </source>
</evidence>
<dbReference type="CDD" id="cd04479">
    <property type="entry name" value="RPA3"/>
    <property type="match status" value="1"/>
</dbReference>
<keyword evidence="5" id="KW-0812">Transmembrane</keyword>
<dbReference type="Pfam" id="PF08661">
    <property type="entry name" value="Rep_fac-A_3"/>
    <property type="match status" value="1"/>
</dbReference>
<dbReference type="GO" id="GO:0003677">
    <property type="term" value="F:DNA binding"/>
    <property type="evidence" value="ECO:0007669"/>
    <property type="project" value="InterPro"/>
</dbReference>
<dbReference type="InterPro" id="IPR012340">
    <property type="entry name" value="NA-bd_OB-fold"/>
</dbReference>
<dbReference type="GO" id="GO:0006281">
    <property type="term" value="P:DNA repair"/>
    <property type="evidence" value="ECO:0007669"/>
    <property type="project" value="InterPro"/>
</dbReference>
<dbReference type="GO" id="GO:0006310">
    <property type="term" value="P:DNA recombination"/>
    <property type="evidence" value="ECO:0007669"/>
    <property type="project" value="InterPro"/>
</dbReference>
<dbReference type="GO" id="GO:0031981">
    <property type="term" value="C:nuclear lumen"/>
    <property type="evidence" value="ECO:0007669"/>
    <property type="project" value="UniProtKB-ARBA"/>
</dbReference>
<reference evidence="6" key="1">
    <citation type="submission" date="2023-10" db="EMBL/GenBank/DDBJ databases">
        <authorList>
            <person name="Domelevo Entfellner J.-B."/>
        </authorList>
    </citation>
    <scope>NUCLEOTIDE SEQUENCE</scope>
</reference>
<protein>
    <submittedName>
        <fullName evidence="6">Uncharacterized protein</fullName>
    </submittedName>
</protein>
<feature type="transmembrane region" description="Helical" evidence="5">
    <location>
        <begin position="70"/>
        <end position="88"/>
    </location>
</feature>
<dbReference type="Gramene" id="rna-AYBTSS11_LOCUS2786">
    <property type="protein sequence ID" value="CAJ1885244.1"/>
    <property type="gene ID" value="gene-AYBTSS11_LOCUS2786"/>
</dbReference>
<dbReference type="AlphaFoldDB" id="A0AA86VW48"/>
<comment type="subcellular location">
    <subcellularLocation>
        <location evidence="1">Nucleus</location>
    </subcellularLocation>
</comment>
<dbReference type="Gene3D" id="2.40.50.140">
    <property type="entry name" value="Nucleic acid-binding proteins"/>
    <property type="match status" value="1"/>
</dbReference>